<protein>
    <recommendedName>
        <fullName evidence="2">mitogen-activated protein kinase</fullName>
        <ecNumber evidence="2">2.7.11.24</ecNumber>
    </recommendedName>
</protein>
<accession>A0AAD6CTU1</accession>
<evidence type="ECO:0000256" key="6">
    <source>
        <dbReference type="ARBA" id="ARBA00022777"/>
    </source>
</evidence>
<evidence type="ECO:0000259" key="9">
    <source>
        <dbReference type="PROSITE" id="PS50011"/>
    </source>
</evidence>
<dbReference type="GO" id="GO:0004707">
    <property type="term" value="F:MAP kinase activity"/>
    <property type="evidence" value="ECO:0007669"/>
    <property type="project" value="UniProtKB-EC"/>
</dbReference>
<keyword evidence="4" id="KW-0808">Transferase</keyword>
<dbReference type="InterPro" id="IPR011009">
    <property type="entry name" value="Kinase-like_dom_sf"/>
</dbReference>
<evidence type="ECO:0000256" key="3">
    <source>
        <dbReference type="ARBA" id="ARBA00022527"/>
    </source>
</evidence>
<evidence type="ECO:0000256" key="1">
    <source>
        <dbReference type="ARBA" id="ARBA00001946"/>
    </source>
</evidence>
<evidence type="ECO:0000256" key="2">
    <source>
        <dbReference type="ARBA" id="ARBA00012411"/>
    </source>
</evidence>
<keyword evidence="6 10" id="KW-0418">Kinase</keyword>
<sequence>MSEFVCTPIMGVKFELTSRYSDPLPVELDAFGLICSAKDRILNKLVAVKKITRPFGSSMLAKSALREVKLLRYMRHENIIGLADVFITPQEDLYIVTDLMWTNLQVLIAKGPLHSDFAKCFLYQILRGLKYVHSAGIIHRDLKPHSILIDENCDLRICDFGHARLQDFKMTGYVATRYYRAPEIMLNWQEYSEKVDIWGAACILAEMLRGTPLFPANSHPDQFALFVNLLGNPSEHIVDKIKNNNTRAFVQSLPKCERRPLAETFPEMDREALDILERMLSFDVDERISAEVALSHPYVATYHDPTDEPVVDSPFDWRFDNAEVNIEAWKTAVIKEVLFFRQQALHRRQQITLRNAIIDATQGHVPPTIIDTTKEHIPPPAPVAAFPVMGIEEFTPPEEDDFCDDISAFIHDFN</sequence>
<dbReference type="Gene3D" id="1.10.510.10">
    <property type="entry name" value="Transferase(Phosphotransferase) domain 1"/>
    <property type="match status" value="1"/>
</dbReference>
<comment type="similarity">
    <text evidence="8">Belongs to the protein kinase superfamily. Ser/Thr protein kinase family. MAP kinase subfamily.</text>
</comment>
<dbReference type="Gene3D" id="3.30.200.20">
    <property type="entry name" value="Phosphorylase Kinase, domain 1"/>
    <property type="match status" value="1"/>
</dbReference>
<name>A0AAD6CTU1_9EURO</name>
<proteinExistence type="inferred from homology"/>
<evidence type="ECO:0000313" key="11">
    <source>
        <dbReference type="Proteomes" id="UP001220324"/>
    </source>
</evidence>
<dbReference type="PRINTS" id="PR01773">
    <property type="entry name" value="P38MAPKINASE"/>
</dbReference>
<evidence type="ECO:0000313" key="10">
    <source>
        <dbReference type="EMBL" id="KAJ5538639.1"/>
    </source>
</evidence>
<dbReference type="PROSITE" id="PS01351">
    <property type="entry name" value="MAPK"/>
    <property type="match status" value="1"/>
</dbReference>
<dbReference type="GO" id="GO:0005524">
    <property type="term" value="F:ATP binding"/>
    <property type="evidence" value="ECO:0007669"/>
    <property type="project" value="UniProtKB-KW"/>
</dbReference>
<keyword evidence="5" id="KW-0547">Nucleotide-binding</keyword>
<dbReference type="AlphaFoldDB" id="A0AAD6CTU1"/>
<dbReference type="FunFam" id="1.10.510.10:FF:000049">
    <property type="entry name" value="Mitogen-activated protein kinase"/>
    <property type="match status" value="1"/>
</dbReference>
<dbReference type="InterPro" id="IPR050117">
    <property type="entry name" value="MAPK"/>
</dbReference>
<comment type="caution">
    <text evidence="10">The sequence shown here is derived from an EMBL/GenBank/DDBJ whole genome shotgun (WGS) entry which is preliminary data.</text>
</comment>
<feature type="domain" description="Protein kinase" evidence="9">
    <location>
        <begin position="20"/>
        <end position="299"/>
    </location>
</feature>
<keyword evidence="3" id="KW-0723">Serine/threonine-protein kinase</keyword>
<evidence type="ECO:0000256" key="8">
    <source>
        <dbReference type="ARBA" id="ARBA00061056"/>
    </source>
</evidence>
<dbReference type="InterPro" id="IPR008352">
    <property type="entry name" value="MAPK_HOG-like"/>
</dbReference>
<evidence type="ECO:0000256" key="7">
    <source>
        <dbReference type="ARBA" id="ARBA00022840"/>
    </source>
</evidence>
<evidence type="ECO:0000256" key="5">
    <source>
        <dbReference type="ARBA" id="ARBA00022741"/>
    </source>
</evidence>
<dbReference type="SUPFAM" id="SSF56112">
    <property type="entry name" value="Protein kinase-like (PK-like)"/>
    <property type="match status" value="1"/>
</dbReference>
<dbReference type="InterPro" id="IPR003527">
    <property type="entry name" value="MAP_kinase_CS"/>
</dbReference>
<dbReference type="EC" id="2.7.11.24" evidence="2"/>
<dbReference type="InterPro" id="IPR000719">
    <property type="entry name" value="Prot_kinase_dom"/>
</dbReference>
<dbReference type="PANTHER" id="PTHR24055">
    <property type="entry name" value="MITOGEN-ACTIVATED PROTEIN KINASE"/>
    <property type="match status" value="1"/>
</dbReference>
<dbReference type="Proteomes" id="UP001220324">
    <property type="component" value="Unassembled WGS sequence"/>
</dbReference>
<dbReference type="EMBL" id="JAQIZZ010000006">
    <property type="protein sequence ID" value="KAJ5538639.1"/>
    <property type="molecule type" value="Genomic_DNA"/>
</dbReference>
<gene>
    <name evidence="10" type="ORF">N7494_008118</name>
</gene>
<keyword evidence="7" id="KW-0067">ATP-binding</keyword>
<evidence type="ECO:0000256" key="4">
    <source>
        <dbReference type="ARBA" id="ARBA00022679"/>
    </source>
</evidence>
<keyword evidence="11" id="KW-1185">Reference proteome</keyword>
<comment type="cofactor">
    <cofactor evidence="1">
        <name>Mg(2+)</name>
        <dbReference type="ChEBI" id="CHEBI:18420"/>
    </cofactor>
</comment>
<reference evidence="10 11" key="1">
    <citation type="journal article" date="2023" name="IMA Fungus">
        <title>Comparative genomic study of the Penicillium genus elucidates a diverse pangenome and 15 lateral gene transfer events.</title>
        <authorList>
            <person name="Petersen C."/>
            <person name="Sorensen T."/>
            <person name="Nielsen M.R."/>
            <person name="Sondergaard T.E."/>
            <person name="Sorensen J.L."/>
            <person name="Fitzpatrick D.A."/>
            <person name="Frisvad J.C."/>
            <person name="Nielsen K.L."/>
        </authorList>
    </citation>
    <scope>NUCLEOTIDE SEQUENCE [LARGE SCALE GENOMIC DNA]</scope>
    <source>
        <strain evidence="10 11">IBT 35679</strain>
    </source>
</reference>
<organism evidence="10 11">
    <name type="scientific">Penicillium frequentans</name>
    <dbReference type="NCBI Taxonomy" id="3151616"/>
    <lineage>
        <taxon>Eukaryota</taxon>
        <taxon>Fungi</taxon>
        <taxon>Dikarya</taxon>
        <taxon>Ascomycota</taxon>
        <taxon>Pezizomycotina</taxon>
        <taxon>Eurotiomycetes</taxon>
        <taxon>Eurotiomycetidae</taxon>
        <taxon>Eurotiales</taxon>
        <taxon>Aspergillaceae</taxon>
        <taxon>Penicillium</taxon>
    </lineage>
</organism>
<dbReference type="PROSITE" id="PS50011">
    <property type="entry name" value="PROTEIN_KINASE_DOM"/>
    <property type="match status" value="1"/>
</dbReference>
<dbReference type="Pfam" id="PF00069">
    <property type="entry name" value="Pkinase"/>
    <property type="match status" value="1"/>
</dbReference>